<evidence type="ECO:0000256" key="1">
    <source>
        <dbReference type="ARBA" id="ARBA00000056"/>
    </source>
</evidence>
<dbReference type="HAMAP" id="MF_01235">
    <property type="entry name" value="ManNAc6P_epimer"/>
    <property type="match status" value="1"/>
</dbReference>
<dbReference type="EC" id="5.1.3.9" evidence="6"/>
<evidence type="ECO:0000313" key="8">
    <source>
        <dbReference type="Proteomes" id="UP001242480"/>
    </source>
</evidence>
<keyword evidence="8" id="KW-1185">Reference proteome</keyword>
<reference evidence="7 8" key="1">
    <citation type="submission" date="2023-07" db="EMBL/GenBank/DDBJ databases">
        <title>Genomic Encyclopedia of Type Strains, Phase IV (KMG-IV): sequencing the most valuable type-strain genomes for metagenomic binning, comparative biology and taxonomic classification.</title>
        <authorList>
            <person name="Goeker M."/>
        </authorList>
    </citation>
    <scope>NUCLEOTIDE SEQUENCE [LARGE SCALE GENOMIC DNA]</scope>
    <source>
        <strain evidence="7 8">DSM 19619</strain>
    </source>
</reference>
<sequence length="234" mass="24189">MHSVLDRLRGRLVVSCQPVVGGPMDRTEIVVAFALAAVAGGAAGLRIEGVERVRAVRAATDLPIIGIVKRVDPTTPIIITPTRADVAALAEAGADIVAFDATDRDRPEPVLALAEEVHLAGRIAMADIATRSQARRARDAGCDVVGTTLSGYTGGPVPEDPDIVLVEACAEELGGPVFAEGRYRTAEEVEAASRAGAWSVVVGSAVTRPEHITAWFAGAMAEGRRGPLAAGGRA</sequence>
<evidence type="ECO:0000256" key="3">
    <source>
        <dbReference type="ARBA" id="ARBA00005081"/>
    </source>
</evidence>
<comment type="similarity">
    <text evidence="6">Belongs to the NanE family.</text>
</comment>
<evidence type="ECO:0000256" key="6">
    <source>
        <dbReference type="HAMAP-Rule" id="MF_01235"/>
    </source>
</evidence>
<protein>
    <recommendedName>
        <fullName evidence="6">Putative N-acetylmannosamine-6-phosphate 2-epimerase</fullName>
        <ecNumber evidence="6">5.1.3.9</ecNumber>
    </recommendedName>
    <alternativeName>
        <fullName evidence="6">ManNAc-6-P epimerase</fullName>
    </alternativeName>
</protein>
<dbReference type="PANTHER" id="PTHR36204:SF1">
    <property type="entry name" value="N-ACETYLMANNOSAMINE-6-PHOSPHATE 2-EPIMERASE-RELATED"/>
    <property type="match status" value="1"/>
</dbReference>
<dbReference type="SUPFAM" id="SSF51366">
    <property type="entry name" value="Ribulose-phoshate binding barrel"/>
    <property type="match status" value="1"/>
</dbReference>
<comment type="function">
    <text evidence="2 6">Converts N-acetylmannosamine-6-phosphate (ManNAc-6-P) to N-acetylglucosamine-6-phosphate (GlcNAc-6-P).</text>
</comment>
<dbReference type="InterPro" id="IPR011060">
    <property type="entry name" value="RibuloseP-bd_barrel"/>
</dbReference>
<dbReference type="Pfam" id="PF04131">
    <property type="entry name" value="NanE"/>
    <property type="match status" value="1"/>
</dbReference>
<keyword evidence="5 6" id="KW-0119">Carbohydrate metabolism</keyword>
<name>A0ABU0J973_9HYPH</name>
<evidence type="ECO:0000256" key="5">
    <source>
        <dbReference type="ARBA" id="ARBA00023277"/>
    </source>
</evidence>
<gene>
    <name evidence="6" type="primary">nanE</name>
    <name evidence="7" type="ORF">QO011_003849</name>
</gene>
<accession>A0ABU0J973</accession>
<dbReference type="Proteomes" id="UP001242480">
    <property type="component" value="Unassembled WGS sequence"/>
</dbReference>
<comment type="pathway">
    <text evidence="3 6">Amino-sugar metabolism; N-acetylneuraminate degradation; D-fructose 6-phosphate from N-acetylneuraminate: step 3/5.</text>
</comment>
<dbReference type="Gene3D" id="3.20.20.70">
    <property type="entry name" value="Aldolase class I"/>
    <property type="match status" value="1"/>
</dbReference>
<evidence type="ECO:0000256" key="4">
    <source>
        <dbReference type="ARBA" id="ARBA00023235"/>
    </source>
</evidence>
<proteinExistence type="inferred from homology"/>
<keyword evidence="4 6" id="KW-0413">Isomerase</keyword>
<comment type="catalytic activity">
    <reaction evidence="1 6">
        <text>an N-acyl-D-glucosamine 6-phosphate = an N-acyl-D-mannosamine 6-phosphate</text>
        <dbReference type="Rhea" id="RHEA:23932"/>
        <dbReference type="ChEBI" id="CHEBI:57599"/>
        <dbReference type="ChEBI" id="CHEBI:57666"/>
        <dbReference type="EC" id="5.1.3.9"/>
    </reaction>
</comment>
<dbReference type="EMBL" id="JAUSVX010000007">
    <property type="protein sequence ID" value="MDQ0470830.1"/>
    <property type="molecule type" value="Genomic_DNA"/>
</dbReference>
<evidence type="ECO:0000256" key="2">
    <source>
        <dbReference type="ARBA" id="ARBA00002147"/>
    </source>
</evidence>
<dbReference type="NCBIfam" id="NF002231">
    <property type="entry name" value="PRK01130.1"/>
    <property type="match status" value="1"/>
</dbReference>
<dbReference type="InterPro" id="IPR007260">
    <property type="entry name" value="NanE"/>
</dbReference>
<dbReference type="InterPro" id="IPR013785">
    <property type="entry name" value="Aldolase_TIM"/>
</dbReference>
<organism evidence="7 8">
    <name type="scientific">Labrys wisconsinensis</name>
    <dbReference type="NCBI Taxonomy" id="425677"/>
    <lineage>
        <taxon>Bacteria</taxon>
        <taxon>Pseudomonadati</taxon>
        <taxon>Pseudomonadota</taxon>
        <taxon>Alphaproteobacteria</taxon>
        <taxon>Hyphomicrobiales</taxon>
        <taxon>Xanthobacteraceae</taxon>
        <taxon>Labrys</taxon>
    </lineage>
</organism>
<evidence type="ECO:0000313" key="7">
    <source>
        <dbReference type="EMBL" id="MDQ0470830.1"/>
    </source>
</evidence>
<dbReference type="PANTHER" id="PTHR36204">
    <property type="entry name" value="N-ACETYLMANNOSAMINE-6-PHOSPHATE 2-EPIMERASE-RELATED"/>
    <property type="match status" value="1"/>
</dbReference>
<comment type="caution">
    <text evidence="7">The sequence shown here is derived from an EMBL/GenBank/DDBJ whole genome shotgun (WGS) entry which is preliminary data.</text>
</comment>